<feature type="compositionally biased region" description="Low complexity" evidence="1">
    <location>
        <begin position="10"/>
        <end position="20"/>
    </location>
</feature>
<dbReference type="AlphaFoldDB" id="A0AAD7EKU3"/>
<accession>A0AAD7EKU3</accession>
<comment type="caution">
    <text evidence="2">The sequence shown here is derived from an EMBL/GenBank/DDBJ whole genome shotgun (WGS) entry which is preliminary data.</text>
</comment>
<reference evidence="2" key="1">
    <citation type="submission" date="2023-03" db="EMBL/GenBank/DDBJ databases">
        <title>Massive genome expansion in bonnet fungi (Mycena s.s.) driven by repeated elements and novel gene families across ecological guilds.</title>
        <authorList>
            <consortium name="Lawrence Berkeley National Laboratory"/>
            <person name="Harder C.B."/>
            <person name="Miyauchi S."/>
            <person name="Viragh M."/>
            <person name="Kuo A."/>
            <person name="Thoen E."/>
            <person name="Andreopoulos B."/>
            <person name="Lu D."/>
            <person name="Skrede I."/>
            <person name="Drula E."/>
            <person name="Henrissat B."/>
            <person name="Morin E."/>
            <person name="Kohler A."/>
            <person name="Barry K."/>
            <person name="LaButti K."/>
            <person name="Morin E."/>
            <person name="Salamov A."/>
            <person name="Lipzen A."/>
            <person name="Mereny Z."/>
            <person name="Hegedus B."/>
            <person name="Baldrian P."/>
            <person name="Stursova M."/>
            <person name="Weitz H."/>
            <person name="Taylor A."/>
            <person name="Grigoriev I.V."/>
            <person name="Nagy L.G."/>
            <person name="Martin F."/>
            <person name="Kauserud H."/>
        </authorList>
    </citation>
    <scope>NUCLEOTIDE SEQUENCE</scope>
    <source>
        <strain evidence="2">CBHHK002</strain>
    </source>
</reference>
<evidence type="ECO:0000256" key="1">
    <source>
        <dbReference type="SAM" id="MobiDB-lite"/>
    </source>
</evidence>
<protein>
    <submittedName>
        <fullName evidence="2">Uncharacterized protein</fullName>
    </submittedName>
</protein>
<name>A0AAD7EKU3_9AGAR</name>
<sequence length="145" mass="16183">MSTELAALFSTPTTPRTPVSSPAPVPDPDALHAALTGITQPPPFSYDLDMAETTRRDLTTPGWKDDDKVESFELSLKMGSYGRSWFKKLSATDKDTFKHLEAAFMKQWPEKEMAVKEKGELQEELFSFVLPPLRGNRRAHRGGGD</sequence>
<proteinExistence type="predicted"/>
<evidence type="ECO:0000313" key="2">
    <source>
        <dbReference type="EMBL" id="KAJ7334031.1"/>
    </source>
</evidence>
<keyword evidence="3" id="KW-1185">Reference proteome</keyword>
<dbReference type="EMBL" id="JARIHO010000033">
    <property type="protein sequence ID" value="KAJ7334031.1"/>
    <property type="molecule type" value="Genomic_DNA"/>
</dbReference>
<evidence type="ECO:0000313" key="3">
    <source>
        <dbReference type="Proteomes" id="UP001218218"/>
    </source>
</evidence>
<feature type="region of interest" description="Disordered" evidence="1">
    <location>
        <begin position="1"/>
        <end position="29"/>
    </location>
</feature>
<gene>
    <name evidence="2" type="ORF">DFH08DRAFT_965791</name>
</gene>
<dbReference type="Proteomes" id="UP001218218">
    <property type="component" value="Unassembled WGS sequence"/>
</dbReference>
<organism evidence="2 3">
    <name type="scientific">Mycena albidolilacea</name>
    <dbReference type="NCBI Taxonomy" id="1033008"/>
    <lineage>
        <taxon>Eukaryota</taxon>
        <taxon>Fungi</taxon>
        <taxon>Dikarya</taxon>
        <taxon>Basidiomycota</taxon>
        <taxon>Agaricomycotina</taxon>
        <taxon>Agaricomycetes</taxon>
        <taxon>Agaricomycetidae</taxon>
        <taxon>Agaricales</taxon>
        <taxon>Marasmiineae</taxon>
        <taxon>Mycenaceae</taxon>
        <taxon>Mycena</taxon>
    </lineage>
</organism>